<dbReference type="PROSITE" id="PS51259">
    <property type="entry name" value="MHD2"/>
    <property type="match status" value="1"/>
</dbReference>
<keyword evidence="4" id="KW-0268">Exocytosis</keyword>
<comment type="caution">
    <text evidence="11">The sequence shown here is derived from an EMBL/GenBank/DDBJ whole genome shotgun (WGS) entry which is preliminary data.</text>
</comment>
<dbReference type="InterPro" id="IPR014770">
    <property type="entry name" value="Munc13_1"/>
</dbReference>
<keyword evidence="6" id="KW-0967">Endosome</keyword>
<sequence>MQHWSYEKKPSNAGRNSQQKVFQDMQSPVRQSLPGSGTGLGRESFGKARSQPLKIKPKFRASYSVPDTSADERRASQLRSEKSGEKRGSKRRSSVPEKPLLLRTSYARPSITQLTRKRSRSATDLNKDKDNQGKALRWSRNLGLGATSEELEEAFVTRHMLYKEAMYTGVHFLGRPTDRFPVDKESICIYVHEAFSTSSKEQQAVVDHVKGELFPMIGVNTKILKAEGLQSSTPGKNHPNPYCVVAIETEGSIGKKEWQQSPISSENRLSRFLRRSEMLQPPAQRRVQLYSMIPQAHKTIVKPHDKNPVWGQAFQCVSIHPSTDMLAVEVWDRVDDDSLRKSIDAYNAAHRIGEGGNPIITHKLSRGDVNKSDVFLGKVSKRVNEIPCDGFEKTSHLGGLSQSQDLLTHGKLRVRLWLVHLYRHGKPYVDVVDKRTMLVCLWDWILSFEKKRNGSAWDGKLPQEASCLLYQYALQTGISEETHSYIRWEAYSKHKLDIDGLDAPLKDLGGVLQKRKSSDDKLGIDDSQLSVENSILILMDESIFPIIRNHLKETEGQVSKALKAYKNCEDVLSKYEPSFALPVIRGLLEKALRLCFLEWYQATYALRVQSVRSVDECQRVKLYVDVITDVNKLLTIGMKRWHPEFWMLAQYESYTPIMYDELQKMVNHDIEMICWSLLRHYNDNKRLRKMLTDRNRKENECTISALFSLYAGTQTFVEAQHQIFTGVEESPQYDNLANYHKWFRPILVLWLGFAVIRGSEIITRCVNIDTVSMDNIHAQTSTSALDTAAVIHQLVQFWERLMWPDVCENYVIIHFLIEVMCYFTVLYAERKLEKLELEGYFDTIDQFDISERLCIALNNIEYVKEALEGIPEEIKYDALIRELEDKCGITRETYNYRIRLKQVFTFTYVNVDLIFNSILEGVGKRVRPEIKRCVRDCLEIVQANLSRSGRESSRDALDPIFNYIDSNIITLAKSLLTLNFARMLQLFWDIILRELLYAGSNVEVKGGEQQKTVFDRLLTMLPMLRTYFHNNDGGLSEDELNTPVYWEVHDVMNMYTLETPAIISHFYRVRGDSQVSDPKTAPYGILTVRASYWNGKLTVEVIAAYNLVAMDDAFQLWNLCMKSQPSNDPYVEVEIQPERKFSNIRTSRTKVQRKTVNPTFNEKFHWDVSQEESGQEDAVILFTVKDYDFLSHNDFLGEAVVPFSKIPGIAAKPIPQPMHLNLRVVEPSHTLHIFKSRHWDPESQRFYERHAKRGSVE</sequence>
<evidence type="ECO:0000256" key="6">
    <source>
        <dbReference type="ARBA" id="ARBA00022753"/>
    </source>
</evidence>
<feature type="domain" description="C2" evidence="8">
    <location>
        <begin position="1078"/>
        <end position="1218"/>
    </location>
</feature>
<feature type="domain" description="C2" evidence="8">
    <location>
        <begin position="198"/>
        <end position="373"/>
    </location>
</feature>
<dbReference type="SUPFAM" id="SSF49562">
    <property type="entry name" value="C2 domain (Calcium/lipid-binding domain, CaLB)"/>
    <property type="match status" value="2"/>
</dbReference>
<evidence type="ECO:0000256" key="7">
    <source>
        <dbReference type="SAM" id="MobiDB-lite"/>
    </source>
</evidence>
<dbReference type="PROSITE" id="PS51258">
    <property type="entry name" value="MHD1"/>
    <property type="match status" value="1"/>
</dbReference>
<organism evidence="11 12">
    <name type="scientific">Folsomia candida</name>
    <name type="common">Springtail</name>
    <dbReference type="NCBI Taxonomy" id="158441"/>
    <lineage>
        <taxon>Eukaryota</taxon>
        <taxon>Metazoa</taxon>
        <taxon>Ecdysozoa</taxon>
        <taxon>Arthropoda</taxon>
        <taxon>Hexapoda</taxon>
        <taxon>Collembola</taxon>
        <taxon>Entomobryomorpha</taxon>
        <taxon>Isotomoidea</taxon>
        <taxon>Isotomidae</taxon>
        <taxon>Proisotominae</taxon>
        <taxon>Folsomia</taxon>
    </lineage>
</organism>
<feature type="domain" description="MHD2" evidence="10">
    <location>
        <begin position="954"/>
        <end position="1066"/>
    </location>
</feature>
<dbReference type="GO" id="GO:0099503">
    <property type="term" value="C:secretory vesicle"/>
    <property type="evidence" value="ECO:0007669"/>
    <property type="project" value="TreeGrafter"/>
</dbReference>
<evidence type="ECO:0000256" key="5">
    <source>
        <dbReference type="ARBA" id="ARBA00022490"/>
    </source>
</evidence>
<accession>A0A226E223</accession>
<dbReference type="OMA" id="ICKTKAF"/>
<keyword evidence="12" id="KW-1185">Reference proteome</keyword>
<feature type="compositionally biased region" description="Basic and acidic residues" evidence="7">
    <location>
        <begin position="70"/>
        <end position="87"/>
    </location>
</feature>
<feature type="compositionally biased region" description="Basic and acidic residues" evidence="7">
    <location>
        <begin position="1"/>
        <end position="10"/>
    </location>
</feature>
<dbReference type="InterPro" id="IPR052095">
    <property type="entry name" value="UNC-13_domain"/>
</dbReference>
<evidence type="ECO:0000256" key="2">
    <source>
        <dbReference type="ARBA" id="ARBA00004603"/>
    </source>
</evidence>
<feature type="domain" description="MHD1" evidence="9">
    <location>
        <begin position="707"/>
        <end position="831"/>
    </location>
</feature>
<dbReference type="PANTHER" id="PTHR45999:SF4">
    <property type="entry name" value="UNC-13-4A, ISOFORM B"/>
    <property type="match status" value="1"/>
</dbReference>
<protein>
    <submittedName>
        <fullName evidence="11">BAI1-associated protein 3</fullName>
    </submittedName>
</protein>
<evidence type="ECO:0000313" key="11">
    <source>
        <dbReference type="EMBL" id="OXA51613.1"/>
    </source>
</evidence>
<dbReference type="EMBL" id="LNIX01000007">
    <property type="protein sequence ID" value="OXA51613.1"/>
    <property type="molecule type" value="Genomic_DNA"/>
</dbReference>
<gene>
    <name evidence="11" type="ORF">Fcan01_13474</name>
</gene>
<dbReference type="PANTHER" id="PTHR45999">
    <property type="entry name" value="UNC-13-4A, ISOFORM B"/>
    <property type="match status" value="1"/>
</dbReference>
<evidence type="ECO:0000259" key="9">
    <source>
        <dbReference type="PROSITE" id="PS51258"/>
    </source>
</evidence>
<proteinExistence type="inferred from homology"/>
<evidence type="ECO:0000256" key="4">
    <source>
        <dbReference type="ARBA" id="ARBA00022483"/>
    </source>
</evidence>
<keyword evidence="5" id="KW-0963">Cytoplasm</keyword>
<feature type="region of interest" description="Disordered" evidence="7">
    <location>
        <begin position="1"/>
        <end position="132"/>
    </location>
</feature>
<evidence type="ECO:0000256" key="3">
    <source>
        <dbReference type="ARBA" id="ARBA00005823"/>
    </source>
</evidence>
<evidence type="ECO:0000313" key="12">
    <source>
        <dbReference type="Proteomes" id="UP000198287"/>
    </source>
</evidence>
<reference evidence="11 12" key="1">
    <citation type="submission" date="2015-12" db="EMBL/GenBank/DDBJ databases">
        <title>The genome of Folsomia candida.</title>
        <authorList>
            <person name="Faddeeva A."/>
            <person name="Derks M.F."/>
            <person name="Anvar Y."/>
            <person name="Smit S."/>
            <person name="Van Straalen N."/>
            <person name="Roelofs D."/>
        </authorList>
    </citation>
    <scope>NUCLEOTIDE SEQUENCE [LARGE SCALE GENOMIC DNA]</scope>
    <source>
        <strain evidence="11 12">VU population</strain>
        <tissue evidence="11">Whole body</tissue>
    </source>
</reference>
<dbReference type="GO" id="GO:0005770">
    <property type="term" value="C:late endosome"/>
    <property type="evidence" value="ECO:0007669"/>
    <property type="project" value="UniProtKB-SubCell"/>
</dbReference>
<dbReference type="Gene3D" id="2.60.40.150">
    <property type="entry name" value="C2 domain"/>
    <property type="match status" value="2"/>
</dbReference>
<dbReference type="Pfam" id="PF00168">
    <property type="entry name" value="C2"/>
    <property type="match status" value="2"/>
</dbReference>
<dbReference type="SMART" id="SM00239">
    <property type="entry name" value="C2"/>
    <property type="match status" value="2"/>
</dbReference>
<dbReference type="InterPro" id="IPR035892">
    <property type="entry name" value="C2_domain_sf"/>
</dbReference>
<evidence type="ECO:0000259" key="8">
    <source>
        <dbReference type="PROSITE" id="PS50004"/>
    </source>
</evidence>
<feature type="compositionally biased region" description="Polar residues" evidence="7">
    <location>
        <begin position="13"/>
        <end position="35"/>
    </location>
</feature>
<evidence type="ECO:0000259" key="10">
    <source>
        <dbReference type="PROSITE" id="PS51259"/>
    </source>
</evidence>
<name>A0A226E223_FOLCA</name>
<dbReference type="OrthoDB" id="7976202at2759"/>
<dbReference type="GO" id="GO:0006887">
    <property type="term" value="P:exocytosis"/>
    <property type="evidence" value="ECO:0007669"/>
    <property type="project" value="UniProtKB-KW"/>
</dbReference>
<dbReference type="Gene3D" id="1.10.357.50">
    <property type="match status" value="1"/>
</dbReference>
<dbReference type="PROSITE" id="PS50004">
    <property type="entry name" value="C2"/>
    <property type="match status" value="2"/>
</dbReference>
<dbReference type="InterPro" id="IPR014772">
    <property type="entry name" value="Munc13_dom-2"/>
</dbReference>
<comment type="subcellular location">
    <subcellularLocation>
        <location evidence="1">Cytoplasm</location>
    </subcellularLocation>
    <subcellularLocation>
        <location evidence="2">Late endosome</location>
    </subcellularLocation>
</comment>
<comment type="similarity">
    <text evidence="3">Belongs to the unc-13 family.</text>
</comment>
<dbReference type="InterPro" id="IPR000008">
    <property type="entry name" value="C2_dom"/>
</dbReference>
<evidence type="ECO:0000256" key="1">
    <source>
        <dbReference type="ARBA" id="ARBA00004496"/>
    </source>
</evidence>
<dbReference type="AlphaFoldDB" id="A0A226E223"/>
<dbReference type="Proteomes" id="UP000198287">
    <property type="component" value="Unassembled WGS sequence"/>
</dbReference>